<evidence type="ECO:0000313" key="3">
    <source>
        <dbReference type="EMBL" id="CAE0360894.1"/>
    </source>
</evidence>
<feature type="region of interest" description="Disordered" evidence="1">
    <location>
        <begin position="353"/>
        <end position="387"/>
    </location>
</feature>
<dbReference type="EMBL" id="HBIJ01002363">
    <property type="protein sequence ID" value="CAE0360894.1"/>
    <property type="molecule type" value="Transcribed_RNA"/>
</dbReference>
<evidence type="ECO:0000256" key="2">
    <source>
        <dbReference type="SAM" id="SignalP"/>
    </source>
</evidence>
<feature type="chain" id="PRO_5031544753" description="Ricin B lectin domain-containing protein" evidence="2">
    <location>
        <begin position="19"/>
        <end position="387"/>
    </location>
</feature>
<organism evidence="3">
    <name type="scientific">Aureoumbra lagunensis</name>
    <dbReference type="NCBI Taxonomy" id="44058"/>
    <lineage>
        <taxon>Eukaryota</taxon>
        <taxon>Sar</taxon>
        <taxon>Stramenopiles</taxon>
        <taxon>Ochrophyta</taxon>
        <taxon>Pelagophyceae</taxon>
        <taxon>Pelagomonadales</taxon>
        <taxon>Aureoumbra</taxon>
    </lineage>
</organism>
<dbReference type="AlphaFoldDB" id="A0A7S3NH87"/>
<sequence>MKCLHLVVLFQVCQYVLAAVDDGLIRDAEAYWIIDPTDQTCLTELGTFGACDDDALFMYLHRAQSWWSRLLGMGTTRRSLTMVLEPIQKRSCLVTRKSYGRTILGGGDCAKVKEAQQWEMLHSNTRRYTNKQNDDAVASVALTTNGKRDCVVRDSSLWSRTARLARALAGEQNAHKEKVPRGALANTVSVHSCDKRGHTPLELTASNVAQSGFLFQAADGANCYDGIRFRACSDEDRTLRWGIAVKFNKRGRPETALYKFYNASACLVESGRDGVTLGSCASNQAKLWGVTRGRLCRNGDCVNSGKCLARSAYDSQGKLHNCNMNIFEHLTLTLDSDGSDALAQALKEAAAREEQAKLEAAEDARRSEFRSRTTTGTSSSPYATSQY</sequence>
<gene>
    <name evidence="3" type="ORF">ALAG00032_LOCUS1626</name>
</gene>
<feature type="signal peptide" evidence="2">
    <location>
        <begin position="1"/>
        <end position="18"/>
    </location>
</feature>
<evidence type="ECO:0008006" key="4">
    <source>
        <dbReference type="Google" id="ProtNLM"/>
    </source>
</evidence>
<protein>
    <recommendedName>
        <fullName evidence="4">Ricin B lectin domain-containing protein</fullName>
    </recommendedName>
</protein>
<accession>A0A7S3NH87</accession>
<evidence type="ECO:0000256" key="1">
    <source>
        <dbReference type="SAM" id="MobiDB-lite"/>
    </source>
</evidence>
<name>A0A7S3NH87_9STRA</name>
<keyword evidence="2" id="KW-0732">Signal</keyword>
<reference evidence="3" key="1">
    <citation type="submission" date="2021-01" db="EMBL/GenBank/DDBJ databases">
        <authorList>
            <person name="Corre E."/>
            <person name="Pelletier E."/>
            <person name="Niang G."/>
            <person name="Scheremetjew M."/>
            <person name="Finn R."/>
            <person name="Kale V."/>
            <person name="Holt S."/>
            <person name="Cochrane G."/>
            <person name="Meng A."/>
            <person name="Brown T."/>
            <person name="Cohen L."/>
        </authorList>
    </citation>
    <scope>NUCLEOTIDE SEQUENCE</scope>
    <source>
        <strain evidence="3">CCMP1510</strain>
    </source>
</reference>
<proteinExistence type="predicted"/>
<feature type="compositionally biased region" description="Basic and acidic residues" evidence="1">
    <location>
        <begin position="353"/>
        <end position="371"/>
    </location>
</feature>